<dbReference type="PANTHER" id="PTHR47293:SF70">
    <property type="entry name" value="JACALIN-RELATED LECTIN 24-RELATED"/>
    <property type="match status" value="1"/>
</dbReference>
<dbReference type="InterPro" id="IPR033734">
    <property type="entry name" value="Jacalin-like_lectin_dom_plant"/>
</dbReference>
<dbReference type="PANTHER" id="PTHR47293">
    <property type="entry name" value="JACALIN-RELATED LECTIN 3"/>
    <property type="match status" value="1"/>
</dbReference>
<accession>A0A9Q0HBD5</accession>
<dbReference type="InterPro" id="IPR036404">
    <property type="entry name" value="Jacalin-like_lectin_dom_sf"/>
</dbReference>
<name>A0A9Q0HBD5_9MAGN</name>
<evidence type="ECO:0000313" key="3">
    <source>
        <dbReference type="EMBL" id="KAJ4963307.1"/>
    </source>
</evidence>
<comment type="caution">
    <text evidence="3">The sequence shown here is derived from an EMBL/GenBank/DDBJ whole genome shotgun (WGS) entry which is preliminary data.</text>
</comment>
<evidence type="ECO:0000259" key="2">
    <source>
        <dbReference type="PROSITE" id="PS51752"/>
    </source>
</evidence>
<dbReference type="AlphaFoldDB" id="A0A9Q0HBD5"/>
<organism evidence="3 4">
    <name type="scientific">Protea cynaroides</name>
    <dbReference type="NCBI Taxonomy" id="273540"/>
    <lineage>
        <taxon>Eukaryota</taxon>
        <taxon>Viridiplantae</taxon>
        <taxon>Streptophyta</taxon>
        <taxon>Embryophyta</taxon>
        <taxon>Tracheophyta</taxon>
        <taxon>Spermatophyta</taxon>
        <taxon>Magnoliopsida</taxon>
        <taxon>Proteales</taxon>
        <taxon>Proteaceae</taxon>
        <taxon>Protea</taxon>
    </lineage>
</organism>
<dbReference type="EMBL" id="JAMYWD010000008">
    <property type="protein sequence ID" value="KAJ4963307.1"/>
    <property type="molecule type" value="Genomic_DNA"/>
</dbReference>
<gene>
    <name evidence="3" type="ORF">NE237_023246</name>
</gene>
<evidence type="ECO:0000313" key="4">
    <source>
        <dbReference type="Proteomes" id="UP001141806"/>
    </source>
</evidence>
<reference evidence="3" key="1">
    <citation type="journal article" date="2023" name="Plant J.">
        <title>The genome of the king protea, Protea cynaroides.</title>
        <authorList>
            <person name="Chang J."/>
            <person name="Duong T.A."/>
            <person name="Schoeman C."/>
            <person name="Ma X."/>
            <person name="Roodt D."/>
            <person name="Barker N."/>
            <person name="Li Z."/>
            <person name="Van de Peer Y."/>
            <person name="Mizrachi E."/>
        </authorList>
    </citation>
    <scope>NUCLEOTIDE SEQUENCE</scope>
    <source>
        <tissue evidence="3">Young leaves</tissue>
    </source>
</reference>
<protein>
    <recommendedName>
        <fullName evidence="2">Jacalin-type lectin domain-containing protein</fullName>
    </recommendedName>
</protein>
<dbReference type="OrthoDB" id="581739at2759"/>
<dbReference type="Gene3D" id="2.100.10.30">
    <property type="entry name" value="Jacalin-like lectin domain"/>
    <property type="match status" value="1"/>
</dbReference>
<dbReference type="SMART" id="SM00915">
    <property type="entry name" value="Jacalin"/>
    <property type="match status" value="1"/>
</dbReference>
<evidence type="ECO:0000256" key="1">
    <source>
        <dbReference type="ARBA" id="ARBA00022734"/>
    </source>
</evidence>
<dbReference type="PROSITE" id="PS51752">
    <property type="entry name" value="JACALIN_LECTIN"/>
    <property type="match status" value="1"/>
</dbReference>
<dbReference type="GO" id="GO:0030246">
    <property type="term" value="F:carbohydrate binding"/>
    <property type="evidence" value="ECO:0007669"/>
    <property type="project" value="UniProtKB-KW"/>
</dbReference>
<dbReference type="SUPFAM" id="SSF51101">
    <property type="entry name" value="Mannose-binding lectins"/>
    <property type="match status" value="1"/>
</dbReference>
<sequence length="155" mass="17272">MEMDTTVLWVKVGPHGGKEGTCKFWDEKGHSMLTHIFISYESTYIKSIQTSYILDGKRKFNIKRGGNGDLFNTVEIDFPSEFLTGISGYKADSVNGLNSLTFETNKRNIGPFGQEKGKHFSIQMGSSFGGFHGKSSVEYLCSIGAYVKNVNLIMF</sequence>
<dbReference type="Pfam" id="PF01419">
    <property type="entry name" value="Jacalin"/>
    <property type="match status" value="1"/>
</dbReference>
<dbReference type="InterPro" id="IPR001229">
    <property type="entry name" value="Jacalin-like_lectin_dom"/>
</dbReference>
<keyword evidence="1" id="KW-0430">Lectin</keyword>
<proteinExistence type="predicted"/>
<dbReference type="Proteomes" id="UP001141806">
    <property type="component" value="Unassembled WGS sequence"/>
</dbReference>
<dbReference type="CDD" id="cd09612">
    <property type="entry name" value="Jacalin"/>
    <property type="match status" value="1"/>
</dbReference>
<keyword evidence="4" id="KW-1185">Reference proteome</keyword>
<feature type="domain" description="Jacalin-type lectin" evidence="2">
    <location>
        <begin position="9"/>
        <end position="149"/>
    </location>
</feature>